<feature type="transmembrane region" description="Helical" evidence="1">
    <location>
        <begin position="42"/>
        <end position="66"/>
    </location>
</feature>
<proteinExistence type="predicted"/>
<feature type="transmembrane region" description="Helical" evidence="1">
    <location>
        <begin position="78"/>
        <end position="98"/>
    </location>
</feature>
<dbReference type="AlphaFoldDB" id="A0A8D9ARX8"/>
<sequence>MITTRNPERLNRLYKPCLLSQITCTICAAKTHLDIFLDEPQYILIINCVSCMKFMSLMNAITPLCIPMNSIGFVPHNAGQICSLLIIFNVLPFTGIFLQ</sequence>
<evidence type="ECO:0000256" key="1">
    <source>
        <dbReference type="SAM" id="Phobius"/>
    </source>
</evidence>
<reference evidence="2" key="1">
    <citation type="submission" date="2021-05" db="EMBL/GenBank/DDBJ databases">
        <authorList>
            <person name="Alioto T."/>
            <person name="Alioto T."/>
            <person name="Gomez Garrido J."/>
        </authorList>
    </citation>
    <scope>NUCLEOTIDE SEQUENCE</scope>
</reference>
<dbReference type="EMBL" id="HBUF01585578">
    <property type="protein sequence ID" value="CAG6771678.1"/>
    <property type="molecule type" value="Transcribed_RNA"/>
</dbReference>
<evidence type="ECO:0000313" key="2">
    <source>
        <dbReference type="EMBL" id="CAG6771678.1"/>
    </source>
</evidence>
<organism evidence="2">
    <name type="scientific">Cacopsylla melanoneura</name>
    <dbReference type="NCBI Taxonomy" id="428564"/>
    <lineage>
        <taxon>Eukaryota</taxon>
        <taxon>Metazoa</taxon>
        <taxon>Ecdysozoa</taxon>
        <taxon>Arthropoda</taxon>
        <taxon>Hexapoda</taxon>
        <taxon>Insecta</taxon>
        <taxon>Pterygota</taxon>
        <taxon>Neoptera</taxon>
        <taxon>Paraneoptera</taxon>
        <taxon>Hemiptera</taxon>
        <taxon>Sternorrhyncha</taxon>
        <taxon>Psylloidea</taxon>
        <taxon>Psyllidae</taxon>
        <taxon>Psyllinae</taxon>
        <taxon>Cacopsylla</taxon>
    </lineage>
</organism>
<name>A0A8D9ARX8_9HEMI</name>
<accession>A0A8D9ARX8</accession>
<keyword evidence="1" id="KW-0472">Membrane</keyword>
<keyword evidence="1" id="KW-1133">Transmembrane helix</keyword>
<keyword evidence="1" id="KW-0812">Transmembrane</keyword>
<protein>
    <submittedName>
        <fullName evidence="2">Uncharacterized protein</fullName>
    </submittedName>
</protein>